<evidence type="ECO:0000256" key="1">
    <source>
        <dbReference type="ARBA" id="ARBA00006525"/>
    </source>
</evidence>
<evidence type="ECO:0000313" key="3">
    <source>
        <dbReference type="EMBL" id="CAA9480244.1"/>
    </source>
</evidence>
<reference evidence="3" key="1">
    <citation type="submission" date="2020-02" db="EMBL/GenBank/DDBJ databases">
        <authorList>
            <person name="Meier V. D."/>
        </authorList>
    </citation>
    <scope>NUCLEOTIDE SEQUENCE</scope>
    <source>
        <strain evidence="3">AVDCRST_MAG67</strain>
    </source>
</reference>
<protein>
    <submittedName>
        <fullName evidence="3">Rossmann fold nucleotide-binding protein Smf possibly involved in DNA uptake</fullName>
    </submittedName>
</protein>
<feature type="domain" description="Smf/DprA SLOG" evidence="2">
    <location>
        <begin position="78"/>
        <end position="290"/>
    </location>
</feature>
<dbReference type="SUPFAM" id="SSF102405">
    <property type="entry name" value="MCP/YpsA-like"/>
    <property type="match status" value="1"/>
</dbReference>
<dbReference type="InterPro" id="IPR057666">
    <property type="entry name" value="DrpA_SLOG"/>
</dbReference>
<proteinExistence type="inferred from homology"/>
<dbReference type="Gene3D" id="3.40.50.450">
    <property type="match status" value="1"/>
</dbReference>
<dbReference type="EMBL" id="CADCVQ010000041">
    <property type="protein sequence ID" value="CAA9480244.1"/>
    <property type="molecule type" value="Genomic_DNA"/>
</dbReference>
<dbReference type="PANTHER" id="PTHR43022">
    <property type="entry name" value="PROTEIN SMF"/>
    <property type="match status" value="1"/>
</dbReference>
<gene>
    <name evidence="3" type="ORF">AVDCRST_MAG67-820</name>
</gene>
<sequence>MTACDACLRRTALIAQLAPHVERGRRDRRKLSEMLSLPDERLIDALAGDRRGAIVRAHATFDPGGARERLVEASMRAVCRHDASYPPRMLEADDAPAVLHVAGDVARLAILTDRDVPAVAVVGARRAGADGLSVARALGRGLAAAGVTVISGMALGIDAAAHAGALEVGGPTITVLAGGADVAYPASKRSLHRELVRSQAAISEMPPGFKPYRWCFPARNRTIAGLASMTIVVEAAERSGSLITADLAQELGRAVGAVPGPVTASRCAGTNALLRDGAFVIRDAQDALDEALGIGVATALTGRRPEDLGAALRSLLQRVEDGRDTVSSLAATPSEAQHALAGLAELELLGFVRRGPGGHYVRLL</sequence>
<dbReference type="PANTHER" id="PTHR43022:SF1">
    <property type="entry name" value="PROTEIN SMF"/>
    <property type="match status" value="1"/>
</dbReference>
<dbReference type="GO" id="GO:0009294">
    <property type="term" value="P:DNA-mediated transformation"/>
    <property type="evidence" value="ECO:0007669"/>
    <property type="project" value="InterPro"/>
</dbReference>
<dbReference type="InterPro" id="IPR003488">
    <property type="entry name" value="DprA"/>
</dbReference>
<name>A0A6J4RRJ1_9ACTN</name>
<dbReference type="Pfam" id="PF02481">
    <property type="entry name" value="DNA_processg_A"/>
    <property type="match status" value="1"/>
</dbReference>
<dbReference type="AlphaFoldDB" id="A0A6J4RRJ1"/>
<accession>A0A6J4RRJ1</accession>
<dbReference type="NCBIfam" id="TIGR00732">
    <property type="entry name" value="dprA"/>
    <property type="match status" value="1"/>
</dbReference>
<comment type="similarity">
    <text evidence="1">Belongs to the DprA/Smf family.</text>
</comment>
<evidence type="ECO:0000259" key="2">
    <source>
        <dbReference type="Pfam" id="PF02481"/>
    </source>
</evidence>
<organism evidence="3">
    <name type="scientific">uncultured Solirubrobacteraceae bacterium</name>
    <dbReference type="NCBI Taxonomy" id="1162706"/>
    <lineage>
        <taxon>Bacteria</taxon>
        <taxon>Bacillati</taxon>
        <taxon>Actinomycetota</taxon>
        <taxon>Thermoleophilia</taxon>
        <taxon>Solirubrobacterales</taxon>
        <taxon>Solirubrobacteraceae</taxon>
        <taxon>environmental samples</taxon>
    </lineage>
</organism>